<dbReference type="Proteomes" id="UP001286456">
    <property type="component" value="Unassembled WGS sequence"/>
</dbReference>
<gene>
    <name evidence="1" type="ORF">B0T19DRAFT_446496</name>
</gene>
<reference evidence="1" key="1">
    <citation type="journal article" date="2023" name="Mol. Phylogenet. Evol.">
        <title>Genome-scale phylogeny and comparative genomics of the fungal order Sordariales.</title>
        <authorList>
            <person name="Hensen N."/>
            <person name="Bonometti L."/>
            <person name="Westerberg I."/>
            <person name="Brannstrom I.O."/>
            <person name="Guillou S."/>
            <person name="Cros-Aarteil S."/>
            <person name="Calhoun S."/>
            <person name="Haridas S."/>
            <person name="Kuo A."/>
            <person name="Mondo S."/>
            <person name="Pangilinan J."/>
            <person name="Riley R."/>
            <person name="LaButti K."/>
            <person name="Andreopoulos B."/>
            <person name="Lipzen A."/>
            <person name="Chen C."/>
            <person name="Yan M."/>
            <person name="Daum C."/>
            <person name="Ng V."/>
            <person name="Clum A."/>
            <person name="Steindorff A."/>
            <person name="Ohm R.A."/>
            <person name="Martin F."/>
            <person name="Silar P."/>
            <person name="Natvig D.O."/>
            <person name="Lalanne C."/>
            <person name="Gautier V."/>
            <person name="Ament-Velasquez S.L."/>
            <person name="Kruys A."/>
            <person name="Hutchinson M.I."/>
            <person name="Powell A.J."/>
            <person name="Barry K."/>
            <person name="Miller A.N."/>
            <person name="Grigoriev I.V."/>
            <person name="Debuchy R."/>
            <person name="Gladieux P."/>
            <person name="Hiltunen Thoren M."/>
            <person name="Johannesson H."/>
        </authorList>
    </citation>
    <scope>NUCLEOTIDE SEQUENCE</scope>
    <source>
        <strain evidence="1">SMH4131-1</strain>
    </source>
</reference>
<keyword evidence="2" id="KW-1185">Reference proteome</keyword>
<organism evidence="1 2">
    <name type="scientific">Cercophora scortea</name>
    <dbReference type="NCBI Taxonomy" id="314031"/>
    <lineage>
        <taxon>Eukaryota</taxon>
        <taxon>Fungi</taxon>
        <taxon>Dikarya</taxon>
        <taxon>Ascomycota</taxon>
        <taxon>Pezizomycotina</taxon>
        <taxon>Sordariomycetes</taxon>
        <taxon>Sordariomycetidae</taxon>
        <taxon>Sordariales</taxon>
        <taxon>Lasiosphaeriaceae</taxon>
        <taxon>Cercophora</taxon>
    </lineage>
</organism>
<dbReference type="EMBL" id="JAUEPO010000007">
    <property type="protein sequence ID" value="KAK3317534.1"/>
    <property type="molecule type" value="Genomic_DNA"/>
</dbReference>
<accession>A0AAE0I3E7</accession>
<reference evidence="1" key="2">
    <citation type="submission" date="2023-06" db="EMBL/GenBank/DDBJ databases">
        <authorList>
            <consortium name="Lawrence Berkeley National Laboratory"/>
            <person name="Haridas S."/>
            <person name="Hensen N."/>
            <person name="Bonometti L."/>
            <person name="Westerberg I."/>
            <person name="Brannstrom I.O."/>
            <person name="Guillou S."/>
            <person name="Cros-Aarteil S."/>
            <person name="Calhoun S."/>
            <person name="Kuo A."/>
            <person name="Mondo S."/>
            <person name="Pangilinan J."/>
            <person name="Riley R."/>
            <person name="Labutti K."/>
            <person name="Andreopoulos B."/>
            <person name="Lipzen A."/>
            <person name="Chen C."/>
            <person name="Yanf M."/>
            <person name="Daum C."/>
            <person name="Ng V."/>
            <person name="Clum A."/>
            <person name="Steindorff A."/>
            <person name="Ohm R."/>
            <person name="Martin F."/>
            <person name="Silar P."/>
            <person name="Natvig D."/>
            <person name="Lalanne C."/>
            <person name="Gautier V."/>
            <person name="Ament-Velasquez S.L."/>
            <person name="Kruys A."/>
            <person name="Hutchinson M.I."/>
            <person name="Powell A.J."/>
            <person name="Barry K."/>
            <person name="Miller A.N."/>
            <person name="Grigoriev I.V."/>
            <person name="Debuchy R."/>
            <person name="Gladieux P."/>
            <person name="Thoren M.H."/>
            <person name="Johannesson H."/>
        </authorList>
    </citation>
    <scope>NUCLEOTIDE SEQUENCE</scope>
    <source>
        <strain evidence="1">SMH4131-1</strain>
    </source>
</reference>
<evidence type="ECO:0000313" key="1">
    <source>
        <dbReference type="EMBL" id="KAK3317534.1"/>
    </source>
</evidence>
<name>A0AAE0I3E7_9PEZI</name>
<dbReference type="AlphaFoldDB" id="A0AAE0I3E7"/>
<proteinExistence type="predicted"/>
<protein>
    <submittedName>
        <fullName evidence="1">Uncharacterized protein</fullName>
    </submittedName>
</protein>
<comment type="caution">
    <text evidence="1">The sequence shown here is derived from an EMBL/GenBank/DDBJ whole genome shotgun (WGS) entry which is preliminary data.</text>
</comment>
<sequence>MCGPNPYGMNDKYFSRLQQLVCMCPQRDMATCPHQDYVRAPEDLPSDAEPKMLSGFYLRREGEPQRHVSWEGEHEANFWIQCDLYKATHQVDKGTGDAPMYVRDHGLELQCPHTRAEIKDNLVHRGLCDMCEAGHPRGGRFQNNPADHTVFLTYVKTKQEEARREEEMRIAAELKKAHDAGFETITHEEADFPAGTFEEDWVMDNASEDEFIFI</sequence>
<evidence type="ECO:0000313" key="2">
    <source>
        <dbReference type="Proteomes" id="UP001286456"/>
    </source>
</evidence>